<gene>
    <name evidence="1" type="ORF">SAMN05421504_101889</name>
</gene>
<dbReference type="Pfam" id="PF14518">
    <property type="entry name" value="Haem_oxygenas_2"/>
    <property type="match status" value="1"/>
</dbReference>
<organism evidence="1 2">
    <name type="scientific">Amycolatopsis xylanica</name>
    <dbReference type="NCBI Taxonomy" id="589385"/>
    <lineage>
        <taxon>Bacteria</taxon>
        <taxon>Bacillati</taxon>
        <taxon>Actinomycetota</taxon>
        <taxon>Actinomycetes</taxon>
        <taxon>Pseudonocardiales</taxon>
        <taxon>Pseudonocardiaceae</taxon>
        <taxon>Amycolatopsis</taxon>
    </lineage>
</organism>
<evidence type="ECO:0000313" key="1">
    <source>
        <dbReference type="EMBL" id="SDW55528.1"/>
    </source>
</evidence>
<dbReference type="SMART" id="SM01236">
    <property type="entry name" value="Haem_oxygenase_2"/>
    <property type="match status" value="1"/>
</dbReference>
<proteinExistence type="predicted"/>
<dbReference type="EMBL" id="FNON01000001">
    <property type="protein sequence ID" value="SDW55528.1"/>
    <property type="molecule type" value="Genomic_DNA"/>
</dbReference>
<name>A0A1H2UHY1_9PSEU</name>
<protein>
    <submittedName>
        <fullName evidence="1">Iron-containing redox enzyme</fullName>
    </submittedName>
</protein>
<sequence>MPRSRGPISRSILSAYATGQRGDVFRTERVAAADPLGEDVQLALHLCYELHYQGLEEVDEEWEWDPDLLHIRGMLERLFLKKLRECVSGGDDVTAVLDVLLIEPAGGVSHHLRDHGEWWQMREYFVHQSIYRHKETDPHAWAIPRLRGKVKAAMVAVQFDQFGAGHPDRARIQLYADLMEGARLSSGYLAYLDEVPACMLATVNIMSLFGLHRKLRGALIGHFAATEATTASSAGRLVQALQRLESSPECGLYFTAHKQVMRDEIIGELLKREPGLARDLVFGVQATELLEQRFADHVLGCWRAGRTSLRSA</sequence>
<reference evidence="1 2" key="1">
    <citation type="submission" date="2016-10" db="EMBL/GenBank/DDBJ databases">
        <authorList>
            <person name="de Groot N.N."/>
        </authorList>
    </citation>
    <scope>NUCLEOTIDE SEQUENCE [LARGE SCALE GENOMIC DNA]</scope>
    <source>
        <strain evidence="1 2">CPCC 202699</strain>
    </source>
</reference>
<keyword evidence="2" id="KW-1185">Reference proteome</keyword>
<dbReference type="Proteomes" id="UP000199515">
    <property type="component" value="Unassembled WGS sequence"/>
</dbReference>
<dbReference type="Gene3D" id="1.20.910.10">
    <property type="entry name" value="Heme oxygenase-like"/>
    <property type="match status" value="1"/>
</dbReference>
<dbReference type="STRING" id="589385.SAMN05421504_101889"/>
<dbReference type="InterPro" id="IPR016084">
    <property type="entry name" value="Haem_Oase-like_multi-hlx"/>
</dbReference>
<dbReference type="AlphaFoldDB" id="A0A1H2UHY1"/>
<accession>A0A1H2UHY1</accession>
<evidence type="ECO:0000313" key="2">
    <source>
        <dbReference type="Proteomes" id="UP000199515"/>
    </source>
</evidence>